<feature type="binding site" evidence="10">
    <location>
        <position position="73"/>
    </location>
    <ligand>
        <name>thiamine diphosphate</name>
        <dbReference type="ChEBI" id="CHEBI:58937"/>
    </ligand>
</feature>
<dbReference type="UniPathway" id="UPA00064">
    <property type="reaction ID" value="UER00091"/>
</dbReference>
<dbReference type="SUPFAM" id="SSF52518">
    <property type="entry name" value="Thiamin diphosphate-binding fold (THDP-binding)"/>
    <property type="match status" value="2"/>
</dbReference>
<reference evidence="12 13" key="1">
    <citation type="submission" date="2016-10" db="EMBL/GenBank/DDBJ databases">
        <authorList>
            <person name="Varghese N."/>
            <person name="Submissions S."/>
        </authorList>
    </citation>
    <scope>NUCLEOTIDE SEQUENCE [LARGE SCALE GENOMIC DNA]</scope>
    <source>
        <strain evidence="12 13">WCC6</strain>
    </source>
</reference>
<dbReference type="InterPro" id="IPR049557">
    <property type="entry name" value="Transketolase_CS"/>
</dbReference>
<evidence type="ECO:0000256" key="2">
    <source>
        <dbReference type="ARBA" id="ARBA00011081"/>
    </source>
</evidence>
<dbReference type="FunFam" id="3.40.50.970:FF:000005">
    <property type="entry name" value="1-deoxy-D-xylulose-5-phosphate synthase"/>
    <property type="match status" value="1"/>
</dbReference>
<dbReference type="InterPro" id="IPR009014">
    <property type="entry name" value="Transketo_C/PFOR_II"/>
</dbReference>
<accession>A0A1H2UF39</accession>
<evidence type="ECO:0000256" key="6">
    <source>
        <dbReference type="ARBA" id="ARBA00022842"/>
    </source>
</evidence>
<feature type="binding site" evidence="10">
    <location>
        <begin position="114"/>
        <end position="116"/>
    </location>
    <ligand>
        <name>thiamine diphosphate</name>
        <dbReference type="ChEBI" id="CHEBI:58937"/>
    </ligand>
</feature>
<dbReference type="GO" id="GO:0030976">
    <property type="term" value="F:thiamine pyrophosphate binding"/>
    <property type="evidence" value="ECO:0007669"/>
    <property type="project" value="UniProtKB-UniRule"/>
</dbReference>
<evidence type="ECO:0000256" key="8">
    <source>
        <dbReference type="ARBA" id="ARBA00023052"/>
    </source>
</evidence>
<sequence>MKLLPTIHAPSDLKNIPDAQLPELCQEIREEILEVTSRNGGHLAPNLGVVELTVALHKVFSMPRDKIVWDVGHQSYVHKLLTGRLDRFPTLRQYGGLCGFPKRTESEYDCFGTGHSSTSISAALGIACARDLAGDDYNVIAVIGDGALTGGEAMEGLNNAGDLHKKLIVVLNDNEMSISKNVGALSSYLTELRTDPTYSRVKTEVEGFLKSLPSIGSSVARAVGRLKDSFKYFFVPGMLFEDFGFKYLGPVDGHDLPALMETFEKAKQLDEPVFIHVLTTKGKGYKPAEERPNAFHGTGPFDIATGKKFSNPQAPATYTKVFSDALVELGEKNRKVVAITAAMPEGTGLDVFGKYYPDRFFDVGIAEQHGVTMGAGLAANGYHPLVALYSTFAQRAFDQLLHDVAMQNLPFTLCLDRAGLVGDDGSTHHGAYDLSYLRLMPNMVMMVPGDENELRHMLKTSLEYNGPSVLRYPRGSGLGVPLDPEIHTLPIGKSKRLREGSQIDLWAVGTMVDTARKTADLLEKQGLSVGVVNARFVKPLDREALEAASHTVKLLVTLEENSLAGGFGEGVLDALNRMGRLKECRVLNLGIPDLYVPHGKRELLLRDLKLDPEGAADTILQAWKEEL</sequence>
<feature type="binding site" evidence="10">
    <location>
        <position position="367"/>
    </location>
    <ligand>
        <name>thiamine diphosphate</name>
        <dbReference type="ChEBI" id="CHEBI:58937"/>
    </ligand>
</feature>
<keyword evidence="6 10" id="KW-0460">Magnesium</keyword>
<evidence type="ECO:0000313" key="12">
    <source>
        <dbReference type="EMBL" id="SDW54782.1"/>
    </source>
</evidence>
<dbReference type="EC" id="2.2.1.7" evidence="10"/>
<evidence type="ECO:0000259" key="11">
    <source>
        <dbReference type="SMART" id="SM00861"/>
    </source>
</evidence>
<keyword evidence="4 10" id="KW-0808">Transferase</keyword>
<evidence type="ECO:0000256" key="5">
    <source>
        <dbReference type="ARBA" id="ARBA00022723"/>
    </source>
</evidence>
<organism evidence="12 13">
    <name type="scientific">Acidaminococcus fermentans</name>
    <dbReference type="NCBI Taxonomy" id="905"/>
    <lineage>
        <taxon>Bacteria</taxon>
        <taxon>Bacillati</taxon>
        <taxon>Bacillota</taxon>
        <taxon>Negativicutes</taxon>
        <taxon>Acidaminococcales</taxon>
        <taxon>Acidaminococcaceae</taxon>
        <taxon>Acidaminococcus</taxon>
    </lineage>
</organism>
<feature type="binding site" evidence="10">
    <location>
        <position position="174"/>
    </location>
    <ligand>
        <name>Mg(2+)</name>
        <dbReference type="ChEBI" id="CHEBI:18420"/>
    </ligand>
</feature>
<dbReference type="PROSITE" id="PS00801">
    <property type="entry name" value="TRANSKETOLASE_1"/>
    <property type="match status" value="1"/>
</dbReference>
<name>A0A1H2UF39_ACIFE</name>
<dbReference type="NCBIfam" id="NF003933">
    <property type="entry name" value="PRK05444.2-2"/>
    <property type="match status" value="1"/>
</dbReference>
<comment type="pathway">
    <text evidence="1 10">Metabolic intermediate biosynthesis; 1-deoxy-D-xylulose 5-phosphate biosynthesis; 1-deoxy-D-xylulose 5-phosphate from D-glyceraldehyde 3-phosphate and pyruvate: step 1/1.</text>
</comment>
<dbReference type="Gene3D" id="3.40.50.970">
    <property type="match status" value="2"/>
</dbReference>
<feature type="binding site" evidence="10">
    <location>
        <position position="285"/>
    </location>
    <ligand>
        <name>thiamine diphosphate</name>
        <dbReference type="ChEBI" id="CHEBI:58937"/>
    </ligand>
</feature>
<dbReference type="GO" id="GO:0000287">
    <property type="term" value="F:magnesium ion binding"/>
    <property type="evidence" value="ECO:0007669"/>
    <property type="project" value="UniProtKB-UniRule"/>
</dbReference>
<comment type="subunit">
    <text evidence="3 10">Homodimer.</text>
</comment>
<dbReference type="InterPro" id="IPR005475">
    <property type="entry name" value="Transketolase-like_Pyr-bd"/>
</dbReference>
<gene>
    <name evidence="10" type="primary">dxs</name>
    <name evidence="12" type="ORF">SAMN05216495_102194</name>
</gene>
<dbReference type="CDD" id="cd02007">
    <property type="entry name" value="TPP_DXS"/>
    <property type="match status" value="1"/>
</dbReference>
<protein>
    <recommendedName>
        <fullName evidence="10">1-deoxy-D-xylulose-5-phosphate synthase</fullName>
        <ecNumber evidence="10">2.2.1.7</ecNumber>
    </recommendedName>
    <alternativeName>
        <fullName evidence="10">1-deoxyxylulose-5-phosphate synthase</fullName>
        <shortName evidence="10">DXP synthase</shortName>
        <shortName evidence="10">DXPS</shortName>
    </alternativeName>
</protein>
<dbReference type="RefSeq" id="WP_074704552.1">
    <property type="nucleotide sequence ID" value="NZ_CALAKB010000007.1"/>
</dbReference>
<evidence type="ECO:0000256" key="3">
    <source>
        <dbReference type="ARBA" id="ARBA00011738"/>
    </source>
</evidence>
<dbReference type="NCBIfam" id="TIGR00204">
    <property type="entry name" value="dxs"/>
    <property type="match status" value="1"/>
</dbReference>
<dbReference type="SUPFAM" id="SSF52922">
    <property type="entry name" value="TK C-terminal domain-like"/>
    <property type="match status" value="1"/>
</dbReference>
<feature type="binding site" evidence="10">
    <location>
        <position position="145"/>
    </location>
    <ligand>
        <name>Mg(2+)</name>
        <dbReference type="ChEBI" id="CHEBI:18420"/>
    </ligand>
</feature>
<comment type="caution">
    <text evidence="12">The sequence shown here is derived from an EMBL/GenBank/DDBJ whole genome shotgun (WGS) entry which is preliminary data.</text>
</comment>
<dbReference type="InterPro" id="IPR029061">
    <property type="entry name" value="THDP-binding"/>
</dbReference>
<comment type="catalytic activity">
    <reaction evidence="10">
        <text>D-glyceraldehyde 3-phosphate + pyruvate + H(+) = 1-deoxy-D-xylulose 5-phosphate + CO2</text>
        <dbReference type="Rhea" id="RHEA:12605"/>
        <dbReference type="ChEBI" id="CHEBI:15361"/>
        <dbReference type="ChEBI" id="CHEBI:15378"/>
        <dbReference type="ChEBI" id="CHEBI:16526"/>
        <dbReference type="ChEBI" id="CHEBI:57792"/>
        <dbReference type="ChEBI" id="CHEBI:59776"/>
        <dbReference type="EC" id="2.2.1.7"/>
    </reaction>
</comment>
<dbReference type="GO" id="GO:0009228">
    <property type="term" value="P:thiamine biosynthetic process"/>
    <property type="evidence" value="ECO:0007669"/>
    <property type="project" value="UniProtKB-UniRule"/>
</dbReference>
<dbReference type="GO" id="GO:0016114">
    <property type="term" value="P:terpenoid biosynthetic process"/>
    <property type="evidence" value="ECO:0007669"/>
    <property type="project" value="UniProtKB-UniRule"/>
</dbReference>
<keyword evidence="5 10" id="KW-0479">Metal-binding</keyword>
<dbReference type="PANTHER" id="PTHR43322:SF5">
    <property type="entry name" value="1-DEOXY-D-XYLULOSE-5-PHOSPHATE SYNTHASE, CHLOROPLASTIC"/>
    <property type="match status" value="1"/>
</dbReference>
<dbReference type="EMBL" id="FNOP01000002">
    <property type="protein sequence ID" value="SDW54782.1"/>
    <property type="molecule type" value="Genomic_DNA"/>
</dbReference>
<comment type="function">
    <text evidence="10">Catalyzes the acyloin condensation reaction between C atoms 2 and 3 of pyruvate and glyceraldehyde 3-phosphate to yield 1-deoxy-D-xylulose-5-phosphate (DXP).</text>
</comment>
<keyword evidence="8 10" id="KW-0786">Thiamine pyrophosphate</keyword>
<dbReference type="GO" id="GO:0019288">
    <property type="term" value="P:isopentenyl diphosphate biosynthetic process, methylerythritol 4-phosphate pathway"/>
    <property type="evidence" value="ECO:0007669"/>
    <property type="project" value="TreeGrafter"/>
</dbReference>
<evidence type="ECO:0000256" key="4">
    <source>
        <dbReference type="ARBA" id="ARBA00022679"/>
    </source>
</evidence>
<dbReference type="SMART" id="SM00861">
    <property type="entry name" value="Transket_pyr"/>
    <property type="match status" value="1"/>
</dbReference>
<evidence type="ECO:0000256" key="9">
    <source>
        <dbReference type="ARBA" id="ARBA00023229"/>
    </source>
</evidence>
<evidence type="ECO:0000256" key="7">
    <source>
        <dbReference type="ARBA" id="ARBA00022977"/>
    </source>
</evidence>
<keyword evidence="9 10" id="KW-0414">Isoprene biosynthesis</keyword>
<feature type="binding site" evidence="10">
    <location>
        <begin position="146"/>
        <end position="147"/>
    </location>
    <ligand>
        <name>thiamine diphosphate</name>
        <dbReference type="ChEBI" id="CHEBI:58937"/>
    </ligand>
</feature>
<comment type="cofactor">
    <cofactor evidence="10">
        <name>Mg(2+)</name>
        <dbReference type="ChEBI" id="CHEBI:18420"/>
    </cofactor>
    <text evidence="10">Binds 1 Mg(2+) ion per subunit.</text>
</comment>
<evidence type="ECO:0000256" key="1">
    <source>
        <dbReference type="ARBA" id="ARBA00004980"/>
    </source>
</evidence>
<dbReference type="Gene3D" id="3.40.50.920">
    <property type="match status" value="1"/>
</dbReference>
<dbReference type="Proteomes" id="UP000182379">
    <property type="component" value="Unassembled WGS sequence"/>
</dbReference>
<feature type="domain" description="Transketolase-like pyrimidine-binding" evidence="11">
    <location>
        <begin position="316"/>
        <end position="480"/>
    </location>
</feature>
<dbReference type="CDD" id="cd07033">
    <property type="entry name" value="TPP_PYR_DXS_TK_like"/>
    <property type="match status" value="1"/>
</dbReference>
<comment type="similarity">
    <text evidence="2 10">Belongs to the transketolase family. DXPS subfamily.</text>
</comment>
<dbReference type="GO" id="GO:0008661">
    <property type="term" value="F:1-deoxy-D-xylulose-5-phosphate synthase activity"/>
    <property type="evidence" value="ECO:0007669"/>
    <property type="project" value="UniProtKB-UniRule"/>
</dbReference>
<evidence type="ECO:0000313" key="13">
    <source>
        <dbReference type="Proteomes" id="UP000182379"/>
    </source>
</evidence>
<dbReference type="Pfam" id="PF02779">
    <property type="entry name" value="Transket_pyr"/>
    <property type="match status" value="1"/>
</dbReference>
<dbReference type="HAMAP" id="MF_00315">
    <property type="entry name" value="DXP_synth"/>
    <property type="match status" value="1"/>
</dbReference>
<evidence type="ECO:0000256" key="10">
    <source>
        <dbReference type="HAMAP-Rule" id="MF_00315"/>
    </source>
</evidence>
<dbReference type="AlphaFoldDB" id="A0A1H2UF39"/>
<dbReference type="GO" id="GO:0005829">
    <property type="term" value="C:cytosol"/>
    <property type="evidence" value="ECO:0007669"/>
    <property type="project" value="TreeGrafter"/>
</dbReference>
<keyword evidence="7 10" id="KW-0784">Thiamine biosynthesis</keyword>
<dbReference type="Pfam" id="PF02780">
    <property type="entry name" value="Transketolase_C"/>
    <property type="match status" value="1"/>
</dbReference>
<dbReference type="InterPro" id="IPR033248">
    <property type="entry name" value="Transketolase_C"/>
</dbReference>
<dbReference type="Pfam" id="PF13292">
    <property type="entry name" value="DXP_synthase_N"/>
    <property type="match status" value="1"/>
</dbReference>
<dbReference type="PANTHER" id="PTHR43322">
    <property type="entry name" value="1-D-DEOXYXYLULOSE 5-PHOSPHATE SYNTHASE-RELATED"/>
    <property type="match status" value="1"/>
</dbReference>
<proteinExistence type="inferred from homology"/>
<comment type="cofactor">
    <cofactor evidence="10">
        <name>thiamine diphosphate</name>
        <dbReference type="ChEBI" id="CHEBI:58937"/>
    </cofactor>
    <text evidence="10">Binds 1 thiamine pyrophosphate per subunit.</text>
</comment>
<feature type="binding site" evidence="10">
    <location>
        <position position="174"/>
    </location>
    <ligand>
        <name>thiamine diphosphate</name>
        <dbReference type="ChEBI" id="CHEBI:58937"/>
    </ligand>
</feature>
<dbReference type="InterPro" id="IPR005477">
    <property type="entry name" value="Dxylulose-5-P_synthase"/>
</dbReference>